<comment type="similarity">
    <text evidence="2">Belongs to the DDRGK1 family.</text>
</comment>
<keyword evidence="5" id="KW-0833">Ubl conjugation pathway</keyword>
<name>A0A1B6KAK9_9HEMI</name>
<evidence type="ECO:0000256" key="7">
    <source>
        <dbReference type="ARBA" id="ARBA00022989"/>
    </source>
</evidence>
<evidence type="ECO:0000256" key="3">
    <source>
        <dbReference type="ARBA" id="ARBA00018218"/>
    </source>
</evidence>
<dbReference type="InterPro" id="IPR050899">
    <property type="entry name" value="DDRGK_domain-containing"/>
</dbReference>
<sequence length="281" mass="32465">MDLTIILALVSGVVIIVLFLFVFIQYKKKDDSKPAAVRRPQPAARDLPRRAVAARNARARLRAAAGHHDDEDEPEEDAAAAADLDIDPKVGAKKRAKLEAKAERKAQREVQERERGEKKRKQELLEEERKKAELREKFEEERRLEEEKRAKEEKERQEHEEYLKLKEAFSIEQEGFDEAESDENKANLLQDFISYIKNNKVVVLEDLAAEFKLKTQFVIDRIQDLQSEGRLTGVIDDRGKFIYISQEELEQVAKFVKQRGRVSLTELAENSNRLITLVPTT</sequence>
<feature type="compositionally biased region" description="Low complexity" evidence="11">
    <location>
        <begin position="34"/>
        <end position="56"/>
    </location>
</feature>
<feature type="region of interest" description="Disordered" evidence="11">
    <location>
        <begin position="104"/>
        <end position="123"/>
    </location>
</feature>
<evidence type="ECO:0000256" key="11">
    <source>
        <dbReference type="SAM" id="MobiDB-lite"/>
    </source>
</evidence>
<evidence type="ECO:0000256" key="9">
    <source>
        <dbReference type="ARBA" id="ARBA00049608"/>
    </source>
</evidence>
<keyword evidence="4 12" id="KW-0812">Transmembrane</keyword>
<evidence type="ECO:0000256" key="10">
    <source>
        <dbReference type="ARBA" id="ARBA00049687"/>
    </source>
</evidence>
<keyword evidence="7 12" id="KW-1133">Transmembrane helix</keyword>
<evidence type="ECO:0000256" key="2">
    <source>
        <dbReference type="ARBA" id="ARBA00009829"/>
    </source>
</evidence>
<evidence type="ECO:0000256" key="6">
    <source>
        <dbReference type="ARBA" id="ARBA00022824"/>
    </source>
</evidence>
<evidence type="ECO:0000256" key="5">
    <source>
        <dbReference type="ARBA" id="ARBA00022786"/>
    </source>
</evidence>
<dbReference type="GO" id="GO:0044389">
    <property type="term" value="F:ubiquitin-like protein ligase binding"/>
    <property type="evidence" value="ECO:0007669"/>
    <property type="project" value="TreeGrafter"/>
</dbReference>
<reference evidence="13" key="1">
    <citation type="submission" date="2015-11" db="EMBL/GenBank/DDBJ databases">
        <title>De novo transcriptome assembly of four potential Pierce s Disease insect vectors from Arizona vineyards.</title>
        <authorList>
            <person name="Tassone E.E."/>
        </authorList>
    </citation>
    <scope>NUCLEOTIDE SEQUENCE</scope>
</reference>
<dbReference type="Gene3D" id="1.10.10.10">
    <property type="entry name" value="Winged helix-like DNA-binding domain superfamily/Winged helix DNA-binding domain"/>
    <property type="match status" value="1"/>
</dbReference>
<evidence type="ECO:0000313" key="13">
    <source>
        <dbReference type="EMBL" id="JAT08455.1"/>
    </source>
</evidence>
<comment type="function">
    <text evidence="9">Substrate adapter for ufmylation, the covalent attachment of the ubiquitin-like modifier UFM1 to substrate proteins. Required for ufmylation of Atg9; protects the nervous system during aging, possibly by stabilizing Atg9 and supporting its function.</text>
</comment>
<evidence type="ECO:0000256" key="8">
    <source>
        <dbReference type="ARBA" id="ARBA00023136"/>
    </source>
</evidence>
<dbReference type="GO" id="GO:0005789">
    <property type="term" value="C:endoplasmic reticulum membrane"/>
    <property type="evidence" value="ECO:0007669"/>
    <property type="project" value="UniProtKB-SubCell"/>
</dbReference>
<evidence type="ECO:0000256" key="1">
    <source>
        <dbReference type="ARBA" id="ARBA00004389"/>
    </source>
</evidence>
<dbReference type="InterPro" id="IPR036388">
    <property type="entry name" value="WH-like_DNA-bd_sf"/>
</dbReference>
<comment type="subcellular location">
    <subcellularLocation>
        <location evidence="1">Endoplasmic reticulum membrane</location>
        <topology evidence="1">Single-pass membrane protein</topology>
    </subcellularLocation>
</comment>
<gene>
    <name evidence="13" type="ORF">g.2735</name>
</gene>
<dbReference type="Pfam" id="PF09756">
    <property type="entry name" value="DDRGK"/>
    <property type="match status" value="1"/>
</dbReference>
<dbReference type="InterPro" id="IPR036390">
    <property type="entry name" value="WH_DNA-bd_sf"/>
</dbReference>
<dbReference type="PANTHER" id="PTHR48176">
    <property type="entry name" value="DDRGK DOMAIN-CONTAINING PROTEIN 1"/>
    <property type="match status" value="1"/>
</dbReference>
<dbReference type="AlphaFoldDB" id="A0A1B6KAK9"/>
<feature type="region of interest" description="Disordered" evidence="11">
    <location>
        <begin position="136"/>
        <end position="157"/>
    </location>
</feature>
<proteinExistence type="inferred from homology"/>
<dbReference type="SUPFAM" id="SSF46785">
    <property type="entry name" value="Winged helix' DNA-binding domain"/>
    <property type="match status" value="1"/>
</dbReference>
<feature type="transmembrane region" description="Helical" evidence="12">
    <location>
        <begin position="6"/>
        <end position="24"/>
    </location>
</feature>
<accession>A0A1B6KAK9</accession>
<protein>
    <recommendedName>
        <fullName evidence="3">DDRGK domain-containing protein 1</fullName>
    </recommendedName>
</protein>
<dbReference type="FunFam" id="1.10.10.10:FF:000143">
    <property type="entry name" value="DDRGK domain-containing protein 1"/>
    <property type="match status" value="1"/>
</dbReference>
<keyword evidence="6" id="KW-0256">Endoplasmic reticulum</keyword>
<feature type="region of interest" description="Disordered" evidence="11">
    <location>
        <begin position="32"/>
        <end position="86"/>
    </location>
</feature>
<keyword evidence="8 12" id="KW-0472">Membrane</keyword>
<evidence type="ECO:0000256" key="12">
    <source>
        <dbReference type="SAM" id="Phobius"/>
    </source>
</evidence>
<dbReference type="EMBL" id="GEBQ01031522">
    <property type="protein sequence ID" value="JAT08455.1"/>
    <property type="molecule type" value="Transcribed_RNA"/>
</dbReference>
<dbReference type="PANTHER" id="PTHR48176:SF1">
    <property type="entry name" value="DDRGK DOMAIN-CONTAINING PROTEIN 1"/>
    <property type="match status" value="1"/>
</dbReference>
<comment type="subunit">
    <text evidence="10">Interacts with Atg9; the interaction is transient.</text>
</comment>
<evidence type="ECO:0000256" key="4">
    <source>
        <dbReference type="ARBA" id="ARBA00022692"/>
    </source>
</evidence>
<organism evidence="13">
    <name type="scientific">Graphocephala atropunctata</name>
    <dbReference type="NCBI Taxonomy" id="36148"/>
    <lineage>
        <taxon>Eukaryota</taxon>
        <taxon>Metazoa</taxon>
        <taxon>Ecdysozoa</taxon>
        <taxon>Arthropoda</taxon>
        <taxon>Hexapoda</taxon>
        <taxon>Insecta</taxon>
        <taxon>Pterygota</taxon>
        <taxon>Neoptera</taxon>
        <taxon>Paraneoptera</taxon>
        <taxon>Hemiptera</taxon>
        <taxon>Auchenorrhyncha</taxon>
        <taxon>Membracoidea</taxon>
        <taxon>Cicadellidae</taxon>
        <taxon>Cicadellinae</taxon>
        <taxon>Cicadellini</taxon>
        <taxon>Graphocephala</taxon>
    </lineage>
</organism>
<dbReference type="InterPro" id="IPR019153">
    <property type="entry name" value="DDRGK_dom-contain"/>
</dbReference>
<dbReference type="SMART" id="SM01128">
    <property type="entry name" value="DDRGK"/>
    <property type="match status" value="1"/>
</dbReference>